<feature type="signal peptide" evidence="1">
    <location>
        <begin position="1"/>
        <end position="25"/>
    </location>
</feature>
<protein>
    <recommendedName>
        <fullName evidence="2">PPIase cyclophilin-type domain-containing protein</fullName>
    </recommendedName>
</protein>
<sequence length="350" mass="39392">MLYIRCGCAWGLAWLLSFIVQKIDAFSLGKVLKQQPNTRLPLYSDSSENNRQESFYPSNNRRLLIHDIGASLFSTACLASTSTVSNADEATSSTQYIDASQAKITNKVYFDVRVSRQDGSFYVRDDLPDTPENQVFYGKIVVGLFAQNAPAHVEKFLSYIPSSSDSLLEENPLPSYGRSQFPRIDQSTGLLWGGKIPSLQVAEYGGSSALQYYGRILPASLWLERDRDLRRISHNQKGLLTHANLDLTPEFAITTRRDGTELDGRYTVFGKILEDESSDQFLSLIQDLPTYEINRPTSTDGVVEDAASVIYNAQRQFFRNTAKRFGDSRLDKTYEGKFLRRVEVTQVGVL</sequence>
<organism evidence="3 4">
    <name type="scientific">Fistulifera solaris</name>
    <name type="common">Oleaginous diatom</name>
    <dbReference type="NCBI Taxonomy" id="1519565"/>
    <lineage>
        <taxon>Eukaryota</taxon>
        <taxon>Sar</taxon>
        <taxon>Stramenopiles</taxon>
        <taxon>Ochrophyta</taxon>
        <taxon>Bacillariophyta</taxon>
        <taxon>Bacillariophyceae</taxon>
        <taxon>Bacillariophycidae</taxon>
        <taxon>Naviculales</taxon>
        <taxon>Naviculaceae</taxon>
        <taxon>Fistulifera</taxon>
    </lineage>
</organism>
<dbReference type="Gene3D" id="2.40.100.10">
    <property type="entry name" value="Cyclophilin-like"/>
    <property type="match status" value="1"/>
</dbReference>
<evidence type="ECO:0000313" key="4">
    <source>
        <dbReference type="Proteomes" id="UP000198406"/>
    </source>
</evidence>
<gene>
    <name evidence="3" type="ORF">FisN_12Lh105</name>
</gene>
<dbReference type="Pfam" id="PF00160">
    <property type="entry name" value="Pro_isomerase"/>
    <property type="match status" value="1"/>
</dbReference>
<dbReference type="OrthoDB" id="193499at2759"/>
<dbReference type="InterPro" id="IPR029000">
    <property type="entry name" value="Cyclophilin-like_dom_sf"/>
</dbReference>
<accession>A0A1Z5JME5</accession>
<proteinExistence type="predicted"/>
<feature type="domain" description="PPIase cyclophilin-type" evidence="2">
    <location>
        <begin position="127"/>
        <end position="297"/>
    </location>
</feature>
<feature type="chain" id="PRO_5012080159" description="PPIase cyclophilin-type domain-containing protein" evidence="1">
    <location>
        <begin position="26"/>
        <end position="350"/>
    </location>
</feature>
<comment type="caution">
    <text evidence="3">The sequence shown here is derived from an EMBL/GenBank/DDBJ whole genome shotgun (WGS) entry which is preliminary data.</text>
</comment>
<dbReference type="SUPFAM" id="SSF50891">
    <property type="entry name" value="Cyclophilin-like"/>
    <property type="match status" value="1"/>
</dbReference>
<dbReference type="AlphaFoldDB" id="A0A1Z5JME5"/>
<evidence type="ECO:0000259" key="2">
    <source>
        <dbReference type="PROSITE" id="PS50072"/>
    </source>
</evidence>
<dbReference type="InParanoid" id="A0A1Z5JME5"/>
<reference evidence="3 4" key="1">
    <citation type="journal article" date="2015" name="Plant Cell">
        <title>Oil accumulation by the oleaginous diatom Fistulifera solaris as revealed by the genome and transcriptome.</title>
        <authorList>
            <person name="Tanaka T."/>
            <person name="Maeda Y."/>
            <person name="Veluchamy A."/>
            <person name="Tanaka M."/>
            <person name="Abida H."/>
            <person name="Marechal E."/>
            <person name="Bowler C."/>
            <person name="Muto M."/>
            <person name="Sunaga Y."/>
            <person name="Tanaka M."/>
            <person name="Yoshino T."/>
            <person name="Taniguchi T."/>
            <person name="Fukuda Y."/>
            <person name="Nemoto M."/>
            <person name="Matsumoto M."/>
            <person name="Wong P.S."/>
            <person name="Aburatani S."/>
            <person name="Fujibuchi W."/>
        </authorList>
    </citation>
    <scope>NUCLEOTIDE SEQUENCE [LARGE SCALE GENOMIC DNA]</scope>
    <source>
        <strain evidence="3 4">JPCC DA0580</strain>
    </source>
</reference>
<evidence type="ECO:0000313" key="3">
    <source>
        <dbReference type="EMBL" id="GAX15193.1"/>
    </source>
</evidence>
<dbReference type="PROSITE" id="PS50072">
    <property type="entry name" value="CSA_PPIASE_2"/>
    <property type="match status" value="1"/>
</dbReference>
<keyword evidence="4" id="KW-1185">Reference proteome</keyword>
<name>A0A1Z5JME5_FISSO</name>
<keyword evidence="1" id="KW-0732">Signal</keyword>
<evidence type="ECO:0000256" key="1">
    <source>
        <dbReference type="SAM" id="SignalP"/>
    </source>
</evidence>
<dbReference type="Proteomes" id="UP000198406">
    <property type="component" value="Unassembled WGS sequence"/>
</dbReference>
<dbReference type="EMBL" id="BDSP01000087">
    <property type="protein sequence ID" value="GAX15193.1"/>
    <property type="molecule type" value="Genomic_DNA"/>
</dbReference>
<dbReference type="GO" id="GO:0003755">
    <property type="term" value="F:peptidyl-prolyl cis-trans isomerase activity"/>
    <property type="evidence" value="ECO:0007669"/>
    <property type="project" value="InterPro"/>
</dbReference>
<dbReference type="InterPro" id="IPR002130">
    <property type="entry name" value="Cyclophilin-type_PPIase_dom"/>
</dbReference>